<keyword evidence="3" id="KW-1185">Reference proteome</keyword>
<reference evidence="3" key="1">
    <citation type="submission" date="2016-10" db="EMBL/GenBank/DDBJ databases">
        <authorList>
            <person name="Varghese N."/>
            <person name="Submissions S."/>
        </authorList>
    </citation>
    <scope>NUCLEOTIDE SEQUENCE [LARGE SCALE GENOMIC DNA]</scope>
    <source>
        <strain evidence="3">DSM 15310</strain>
    </source>
</reference>
<name>A0A1I0BUD6_9BACT</name>
<dbReference type="RefSeq" id="WP_092769284.1">
    <property type="nucleotide sequence ID" value="NZ_FOHS01000001.1"/>
</dbReference>
<organism evidence="2 3">
    <name type="scientific">Hymenobacter actinosclerus</name>
    <dbReference type="NCBI Taxonomy" id="82805"/>
    <lineage>
        <taxon>Bacteria</taxon>
        <taxon>Pseudomonadati</taxon>
        <taxon>Bacteroidota</taxon>
        <taxon>Cytophagia</taxon>
        <taxon>Cytophagales</taxon>
        <taxon>Hymenobacteraceae</taxon>
        <taxon>Hymenobacter</taxon>
    </lineage>
</organism>
<evidence type="ECO:0000313" key="2">
    <source>
        <dbReference type="EMBL" id="SET10230.1"/>
    </source>
</evidence>
<proteinExistence type="predicted"/>
<feature type="chain" id="PRO_5011531717" evidence="1">
    <location>
        <begin position="30"/>
        <end position="316"/>
    </location>
</feature>
<protein>
    <submittedName>
        <fullName evidence="2">Uncharacterized protein</fullName>
    </submittedName>
</protein>
<dbReference type="EMBL" id="FOHS01000001">
    <property type="protein sequence ID" value="SET10230.1"/>
    <property type="molecule type" value="Genomic_DNA"/>
</dbReference>
<sequence length="316" mass="34517">MLRKTLTIPVLSALLLTGALFTQTSCNNAQQSEMAADKDQAYNDFQTFVSDTEAKADAAANETEDDYNRATAQMKSDFDSKVAAVDKYADQYDDTRRQEIEQLRNRYTTAYDKREAAWTNRSGSASTGEMKLGKYYKPSSPASRVTAANARQTYEDFVNEVKRNENNYDIDDWRNINAEWRALDEAYDKVKGDIPVKDLAEIQKEKLKYAAFKSADKAGIRGGQAVDAVTGEAKDVANDTRDERSAVGRAADNTVQDVEQAGKDVGQAGKKVGQGAAEVGKDIGQGAAKVGKKVGGAVSGAFKDVKQEVKGEDKKN</sequence>
<evidence type="ECO:0000256" key="1">
    <source>
        <dbReference type="SAM" id="SignalP"/>
    </source>
</evidence>
<dbReference type="Proteomes" id="UP000198697">
    <property type="component" value="Unassembled WGS sequence"/>
</dbReference>
<gene>
    <name evidence="2" type="ORF">SAMN04487998_1187</name>
</gene>
<feature type="signal peptide" evidence="1">
    <location>
        <begin position="1"/>
        <end position="29"/>
    </location>
</feature>
<evidence type="ECO:0000313" key="3">
    <source>
        <dbReference type="Proteomes" id="UP000198697"/>
    </source>
</evidence>
<dbReference type="AlphaFoldDB" id="A0A1I0BUD6"/>
<keyword evidence="1" id="KW-0732">Signal</keyword>
<dbReference type="OrthoDB" id="875515at2"/>
<accession>A0A1I0BUD6</accession>